<evidence type="ECO:0000256" key="2">
    <source>
        <dbReference type="SAM" id="MobiDB-lite"/>
    </source>
</evidence>
<comment type="caution">
    <text evidence="3">The sequence shown here is derived from an EMBL/GenBank/DDBJ whole genome shotgun (WGS) entry which is preliminary data.</text>
</comment>
<dbReference type="PANTHER" id="PTHR36842:SF1">
    <property type="entry name" value="PROTEIN TOLB"/>
    <property type="match status" value="1"/>
</dbReference>
<evidence type="ECO:0000313" key="4">
    <source>
        <dbReference type="Proteomes" id="UP000286746"/>
    </source>
</evidence>
<accession>A0A401W0I5</accession>
<dbReference type="PANTHER" id="PTHR36842">
    <property type="entry name" value="PROTEIN TOLB HOMOLOG"/>
    <property type="match status" value="1"/>
</dbReference>
<dbReference type="EMBL" id="BHZD01000001">
    <property type="protein sequence ID" value="GCD42792.1"/>
    <property type="molecule type" value="Genomic_DNA"/>
</dbReference>
<sequence>MGVARGTDSGRRALPGAVAAAVLVGAVALSGAGADAPAVAAGGHGPRTERVNTAPDGSEAVGGGSYNAAISPDGRYVAFDSEADNLVPGDDNDGTLVHDVFLRDRRTGTLRRLNAPLGPGNADFATISADSRYVAFNAETGGMNGTYHVYVYEIRTGRLERVDLDMDANFTGGETPALSADGRYVAFVGLQATAPPQNEESGRIYVRDRRTGTTRRASRVPAKEGRGYDSPRISADGSQVAYRERSRRGGGPVGERDWADIYLADLRTGEQRQIDTTADGLPATSGSTDPLISADGRTVAFNSSAKNIVPVPDEARSYVFVRDVRSGAIRRVDGINGNQYADADAISPDGRRLLLHSYGVEYGLYVKDLRTGKDTLVSPGTDGKPRAATAGPDGMTPDGRKAVFESHLDDLVDGDTNYETDVFLRILRR</sequence>
<protein>
    <submittedName>
        <fullName evidence="3">Uncharacterized protein</fullName>
    </submittedName>
</protein>
<comment type="similarity">
    <text evidence="1">Belongs to the TolB family.</text>
</comment>
<feature type="region of interest" description="Disordered" evidence="2">
    <location>
        <begin position="375"/>
        <end position="398"/>
    </location>
</feature>
<feature type="region of interest" description="Disordered" evidence="2">
    <location>
        <begin position="36"/>
        <end position="63"/>
    </location>
</feature>
<dbReference type="Proteomes" id="UP000286746">
    <property type="component" value="Unassembled WGS sequence"/>
</dbReference>
<organism evidence="3 4">
    <name type="scientific">Streptomyces paromomycinus</name>
    <name type="common">Streptomyces rimosus subsp. paromomycinus</name>
    <dbReference type="NCBI Taxonomy" id="92743"/>
    <lineage>
        <taxon>Bacteria</taxon>
        <taxon>Bacillati</taxon>
        <taxon>Actinomycetota</taxon>
        <taxon>Actinomycetes</taxon>
        <taxon>Kitasatosporales</taxon>
        <taxon>Streptomycetaceae</taxon>
        <taxon>Streptomyces</taxon>
    </lineage>
</organism>
<name>A0A401W0I5_STREY</name>
<dbReference type="Gene3D" id="2.120.10.30">
    <property type="entry name" value="TolB, C-terminal domain"/>
    <property type="match status" value="2"/>
</dbReference>
<gene>
    <name evidence="3" type="ORF">GKJPGBOP_02466</name>
</gene>
<dbReference type="SUPFAM" id="SSF82171">
    <property type="entry name" value="DPP6 N-terminal domain-like"/>
    <property type="match status" value="1"/>
</dbReference>
<dbReference type="AlphaFoldDB" id="A0A401W0I5"/>
<evidence type="ECO:0000256" key="1">
    <source>
        <dbReference type="ARBA" id="ARBA00009820"/>
    </source>
</evidence>
<dbReference type="InterPro" id="IPR011659">
    <property type="entry name" value="WD40"/>
</dbReference>
<reference evidence="3 4" key="1">
    <citation type="submission" date="2018-11" db="EMBL/GenBank/DDBJ databases">
        <title>Whole genome sequence of Streptomyces paromomycinus NBRC 15454(T).</title>
        <authorList>
            <person name="Komaki H."/>
            <person name="Tamura T."/>
        </authorList>
    </citation>
    <scope>NUCLEOTIDE SEQUENCE [LARGE SCALE GENOMIC DNA]</scope>
    <source>
        <strain evidence="3 4">NBRC 15454</strain>
    </source>
</reference>
<dbReference type="Pfam" id="PF07676">
    <property type="entry name" value="PD40"/>
    <property type="match status" value="1"/>
</dbReference>
<feature type="region of interest" description="Disordered" evidence="2">
    <location>
        <begin position="208"/>
        <end position="254"/>
    </location>
</feature>
<keyword evidence="4" id="KW-1185">Reference proteome</keyword>
<dbReference type="InterPro" id="IPR011042">
    <property type="entry name" value="6-blade_b-propeller_TolB-like"/>
</dbReference>
<proteinExistence type="inferred from homology"/>
<evidence type="ECO:0000313" key="3">
    <source>
        <dbReference type="EMBL" id="GCD42792.1"/>
    </source>
</evidence>